<evidence type="ECO:0000313" key="1">
    <source>
        <dbReference type="EMBL" id="AKZ57091.1"/>
    </source>
</evidence>
<proteinExistence type="predicted"/>
<keyword evidence="1" id="KW-0808">Transferase</keyword>
<dbReference type="Gene3D" id="3.40.50.2000">
    <property type="entry name" value="Glycogen Phosphorylase B"/>
    <property type="match status" value="2"/>
</dbReference>
<evidence type="ECO:0000313" key="2">
    <source>
        <dbReference type="Proteomes" id="UP000061018"/>
    </source>
</evidence>
<dbReference type="AlphaFoldDB" id="A0A0K2AW18"/>
<sequence>MLVGVCDFPGSYAFPPAGYGGIERWLWAVAVGARAAGADVHLLGPGWLTDLENDWVRRPVRLEDITAGSLVERELRDSAYDLLVVGHEYPSLPAWTRTWSELDCDVATFQHSPVFQHTNAAFDGRRSRLYCYSPEMIERYAGHRPIPELAVHLGLREEEPPATAGTDLVWLGRIDEDKVPHIAVRAAQILGRRIRIVGPVFDKEYVRRHEDLFGAEHVEWVGELGGTAKTAAIAEASVFVYTYARAYVEAGAAVFGESLRGGTPMAALTWREGTCAQAALCNETGGVAVVDPLEDDETAAQRLADSIQQAEDLDHRRVQAIGMQRFDPVRHFQTMATRPC</sequence>
<dbReference type="EMBL" id="CP012382">
    <property type="protein sequence ID" value="AKZ57091.1"/>
    <property type="molecule type" value="Genomic_DNA"/>
</dbReference>
<dbReference type="KEGG" id="samb:SAM23877_4046"/>
<organism evidence="1 2">
    <name type="scientific">Streptomyces ambofaciens (strain ATCC 23877 / 3486 / DSM 40053 / JCM 4204 / NBRC 12836 / NRRL B-2516)</name>
    <dbReference type="NCBI Taxonomy" id="278992"/>
    <lineage>
        <taxon>Bacteria</taxon>
        <taxon>Bacillati</taxon>
        <taxon>Actinomycetota</taxon>
        <taxon>Actinomycetes</taxon>
        <taxon>Kitasatosporales</taxon>
        <taxon>Streptomycetaceae</taxon>
        <taxon>Streptomyces</taxon>
    </lineage>
</organism>
<reference evidence="2" key="1">
    <citation type="journal article" date="2015" name="J. Biotechnol.">
        <title>Complete genome sequence of Streptomyces ambofaciens ATCC 23877, the spiramycin producer.</title>
        <authorList>
            <person name="Thibessard A."/>
            <person name="Haas D."/>
            <person name="Gerbaud C."/>
            <person name="Aigle B."/>
            <person name="Lautru S."/>
            <person name="Pernodet J.L."/>
            <person name="Leblond P."/>
        </authorList>
    </citation>
    <scope>NUCLEOTIDE SEQUENCE [LARGE SCALE GENOMIC DNA]</scope>
    <source>
        <strain evidence="2">ATCC 23877 / 3486 / DSM 40053 / JCM 4204 / NBRC 12836 / NRRL B-2516</strain>
    </source>
</reference>
<dbReference type="RefSeq" id="WP_053134641.1">
    <property type="nucleotide sequence ID" value="NZ_CP012382.1"/>
</dbReference>
<dbReference type="Proteomes" id="UP000061018">
    <property type="component" value="Chromosome"/>
</dbReference>
<dbReference type="SUPFAM" id="SSF53756">
    <property type="entry name" value="UDP-Glycosyltransferase/glycogen phosphorylase"/>
    <property type="match status" value="1"/>
</dbReference>
<gene>
    <name evidence="1" type="ORF">SAM23877_4046</name>
</gene>
<accession>A0A0K2AW18</accession>
<protein>
    <submittedName>
        <fullName evidence="1">Glycosyltransferase</fullName>
    </submittedName>
</protein>
<name>A0A0K2AW18_STRA7</name>
<dbReference type="GO" id="GO:0016740">
    <property type="term" value="F:transferase activity"/>
    <property type="evidence" value="ECO:0007669"/>
    <property type="project" value="UniProtKB-KW"/>
</dbReference>